<protein>
    <submittedName>
        <fullName evidence="6">Cadherin domain-containing protein</fullName>
    </submittedName>
</protein>
<evidence type="ECO:0000256" key="2">
    <source>
        <dbReference type="ARBA" id="ARBA00022737"/>
    </source>
</evidence>
<proteinExistence type="predicted"/>
<keyword evidence="4" id="KW-0813">Transport</keyword>
<dbReference type="Gene3D" id="2.60.40.2030">
    <property type="match status" value="3"/>
</dbReference>
<feature type="domain" description="Calx-beta" evidence="5">
    <location>
        <begin position="524"/>
        <end position="622"/>
    </location>
</feature>
<dbReference type="PANTHER" id="PTHR11878:SF65">
    <property type="entry name" value="NA_CA-EXCHANGE PROTEIN, ISOFORM G"/>
    <property type="match status" value="1"/>
</dbReference>
<reference evidence="6" key="1">
    <citation type="submission" date="2022-03" db="EMBL/GenBank/DDBJ databases">
        <title>Draft genome sequence of Aduncisulcus paluster, a free-living microaerophilic Fornicata.</title>
        <authorList>
            <person name="Yuyama I."/>
            <person name="Kume K."/>
            <person name="Tamura T."/>
            <person name="Inagaki Y."/>
            <person name="Hashimoto T."/>
        </authorList>
    </citation>
    <scope>NUCLEOTIDE SEQUENCE</scope>
    <source>
        <strain evidence="6">NY0171</strain>
    </source>
</reference>
<evidence type="ECO:0000256" key="1">
    <source>
        <dbReference type="ARBA" id="ARBA00022729"/>
    </source>
</evidence>
<dbReference type="EMBL" id="BQXS01010359">
    <property type="protein sequence ID" value="GKT33618.1"/>
    <property type="molecule type" value="Genomic_DNA"/>
</dbReference>
<sequence length="1211" mass="126429">ITGGTLSIGTAGISFGAGGNGTSSYTAAGTLAAINTALDAATFTPTPNLSGVNAGTISFTTKDGTDTSSPASVSFNINDTSIPTLTSSVPIDNADNAYLGTNIVLDFDDNMVAGTGNITIRRLNDDTVFEQIAINDPKITITSNQVIINPAGILSRGLAYYIEIDATALDDDAGNSFAGISGSSTLNFTAVDVLINEVVTDPQQDWSTHDFIGIIGDGAISTGTDEWIELLINSNGIDLSGWTLELLDGTDVVGDLTNTGAFDDIVFSGIGSFNNTNSGDYLILGNVDGSGAMNNSITINLKDPSGAIVDAVVIGGGAGEAPSGNADNIYNESIQRFFNGLDTDVHDNDFTLGMASLGSANTGPSVTLSASTATIAEAAGISTLTAELSEISSQDVTVTLAVDGSSSAVLTDYTLSSASIVINAGIAFNTTSSNASEAIGSANLKVDLSDISGLTVTVDYTLTGTATDADYALTDGTLTIAPGNENENITIASIVNDLLDENNETVIVTLTNPTNATLGTNTVHTYTINDNDATPSIAFKTTSSSGLETLVSADLQVNLSAESGLDVTVDYTVSGTATEADYILENGTLTIGSGEDSENITITNIVNDFLDETNETVILTLSNPVNATLGTNTVHTYTINDDDVTGFSFAETDGDTQVFESGANDSFTVQLDVIPSSNVVIDLVNGNISEISLSTANLTFTPDNWNVPQVVSLNTVDDNYADGDQNVIITLSINDANSDDAFDNLADETVIVTSVDDEVPGFSLSKTTAIISEDGGTDNFTVVLDLSSGDTGEVTVSSPSLTFTTGNWDTPQTIDLTGIDDAIVDGNKNVSITIAVNDARSDNVFDAVPNQSVICTNEDNEEAGFTFRETDAYTLVKETHTTDQFSVVLNGQPASDVVLNISSGDTGEATVSSSSLTFTYDNWNISQTVIVTGVDDAIADGSQETTITISVNAPGSHDAFDSLEDKEVTVINVDDDTAGFTISQTNGGPKVNEIGIIDTMWVVLNKQPASDVVLGFESSDENEIIREHDENRFTVSNWNMPQDFRIRGMADYIVDGEVYTDLTIKVLDAYSDNAYDALPDRVISVVNIDNDIASFSLSPANLNVVEDHGTETFKITLGTAAEGDVSFNIASSDDGVVTVSHSSITIPAGNTESANITLTIQDDDIADGTKDANIIVSINQAVSFDPFDDLEDEKLPIQVTDDEVIELIVAG</sequence>
<dbReference type="Pfam" id="PF03160">
    <property type="entry name" value="Calx-beta"/>
    <property type="match status" value="5"/>
</dbReference>
<dbReference type="SMART" id="SM00237">
    <property type="entry name" value="Calx_beta"/>
    <property type="match status" value="2"/>
</dbReference>
<evidence type="ECO:0000313" key="7">
    <source>
        <dbReference type="Proteomes" id="UP001057375"/>
    </source>
</evidence>
<dbReference type="Proteomes" id="UP001057375">
    <property type="component" value="Unassembled WGS sequence"/>
</dbReference>
<organism evidence="6 7">
    <name type="scientific">Aduncisulcus paluster</name>
    <dbReference type="NCBI Taxonomy" id="2918883"/>
    <lineage>
        <taxon>Eukaryota</taxon>
        <taxon>Metamonada</taxon>
        <taxon>Carpediemonas-like organisms</taxon>
        <taxon>Aduncisulcus</taxon>
    </lineage>
</organism>
<keyword evidence="2" id="KW-0677">Repeat</keyword>
<dbReference type="InterPro" id="IPR038081">
    <property type="entry name" value="CalX-like_sf"/>
</dbReference>
<feature type="non-terminal residue" evidence="6">
    <location>
        <position position="1"/>
    </location>
</feature>
<evidence type="ECO:0000259" key="5">
    <source>
        <dbReference type="SMART" id="SM00237"/>
    </source>
</evidence>
<evidence type="ECO:0000256" key="3">
    <source>
        <dbReference type="ARBA" id="ARBA00022837"/>
    </source>
</evidence>
<keyword evidence="1" id="KW-0732">Signal</keyword>
<keyword evidence="3" id="KW-0106">Calcium</keyword>
<comment type="caution">
    <text evidence="6">The sequence shown here is derived from an EMBL/GenBank/DDBJ whole genome shotgun (WGS) entry which is preliminary data.</text>
</comment>
<dbReference type="InterPro" id="IPR051171">
    <property type="entry name" value="CaCA"/>
</dbReference>
<dbReference type="Pfam" id="PF13205">
    <property type="entry name" value="Big_5"/>
    <property type="match status" value="1"/>
</dbReference>
<name>A0ABQ5KM86_9EUKA</name>
<accession>A0ABQ5KM86</accession>
<feature type="domain" description="Calx-beta" evidence="5">
    <location>
        <begin position="408"/>
        <end position="511"/>
    </location>
</feature>
<evidence type="ECO:0000313" key="6">
    <source>
        <dbReference type="EMBL" id="GKT33618.1"/>
    </source>
</evidence>
<dbReference type="SUPFAM" id="SSF141072">
    <property type="entry name" value="CalX-like"/>
    <property type="match status" value="3"/>
</dbReference>
<dbReference type="InterPro" id="IPR032812">
    <property type="entry name" value="SbsA_Ig"/>
</dbReference>
<keyword evidence="4" id="KW-0406">Ion transport</keyword>
<evidence type="ECO:0000256" key="4">
    <source>
        <dbReference type="ARBA" id="ARBA00023065"/>
    </source>
</evidence>
<gene>
    <name evidence="6" type="ORF">ADUPG1_007456</name>
</gene>
<keyword evidence="7" id="KW-1185">Reference proteome</keyword>
<feature type="non-terminal residue" evidence="6">
    <location>
        <position position="1211"/>
    </location>
</feature>
<dbReference type="PANTHER" id="PTHR11878">
    <property type="entry name" value="SODIUM/CALCIUM EXCHANGER"/>
    <property type="match status" value="1"/>
</dbReference>
<dbReference type="InterPro" id="IPR003644">
    <property type="entry name" value="Calx_beta"/>
</dbReference>